<dbReference type="EMBL" id="JANAKD010001160">
    <property type="protein sequence ID" value="KAJ3482641.1"/>
    <property type="molecule type" value="Genomic_DNA"/>
</dbReference>
<organism evidence="1 2">
    <name type="scientific">Lecanicillium saksenae</name>
    <dbReference type="NCBI Taxonomy" id="468837"/>
    <lineage>
        <taxon>Eukaryota</taxon>
        <taxon>Fungi</taxon>
        <taxon>Dikarya</taxon>
        <taxon>Ascomycota</taxon>
        <taxon>Pezizomycotina</taxon>
        <taxon>Sordariomycetes</taxon>
        <taxon>Hypocreomycetidae</taxon>
        <taxon>Hypocreales</taxon>
        <taxon>Cordycipitaceae</taxon>
        <taxon>Lecanicillium</taxon>
    </lineage>
</organism>
<evidence type="ECO:0000313" key="1">
    <source>
        <dbReference type="EMBL" id="KAJ3482641.1"/>
    </source>
</evidence>
<gene>
    <name evidence="1" type="ORF">NLG97_g7516</name>
</gene>
<sequence>MPGRARGAAFAWTDARHAFLFLTKVYAETKSSLKSHPKKTQFLNTSNLFDRDSTHLRHHKATRLVPSNAPSTPRCIPRLVAAIPLTAAADMAAMLEFRTQGFNPYAVKYSPYYDSRIAVASAANFGIVGNGRLYSLGLTAQGVQVEKAFDTNDSLYDLAWSEINENQLIVACGDGSLKLFDLGVNDFPVMNFHEHKRETFSVCWNPVTKDTFASSSWDGTVKIWSPTRNFSIKTLPIGNCTYSTSFCPSNPALISAVSSDSHLRLFDLRTPSSAKYHLVSTIAVHAPPPVPGGVGGGAAPSELLTHDWNKYNDTVVATAGVDRIIRTFDIRNPNGGPLTIMQGHEYAVRKLSWSPHASDILISASYDMTVRLWNDGSTQGPAAGPGGARVGQQMGIMNRHTEFVTGVDWCLFGVGGWVASVGWDERVLLWDANMLMGHR</sequence>
<comment type="caution">
    <text evidence="1">The sequence shown here is derived from an EMBL/GenBank/DDBJ whole genome shotgun (WGS) entry which is preliminary data.</text>
</comment>
<keyword evidence="2" id="KW-1185">Reference proteome</keyword>
<accession>A0ACC1QLN0</accession>
<evidence type="ECO:0000313" key="2">
    <source>
        <dbReference type="Proteomes" id="UP001148737"/>
    </source>
</evidence>
<proteinExistence type="predicted"/>
<name>A0ACC1QLN0_9HYPO</name>
<protein>
    <submittedName>
        <fullName evidence="1">Uncharacterized protein</fullName>
    </submittedName>
</protein>
<reference evidence="1" key="1">
    <citation type="submission" date="2022-07" db="EMBL/GenBank/DDBJ databases">
        <title>Genome Sequence of Lecanicillium saksenae.</title>
        <authorList>
            <person name="Buettner E."/>
        </authorList>
    </citation>
    <scope>NUCLEOTIDE SEQUENCE</scope>
    <source>
        <strain evidence="1">VT-O1</strain>
    </source>
</reference>
<dbReference type="Proteomes" id="UP001148737">
    <property type="component" value="Unassembled WGS sequence"/>
</dbReference>